<protein>
    <recommendedName>
        <fullName evidence="3">P-type ATPase C-terminal domain-containing protein</fullName>
    </recommendedName>
</protein>
<dbReference type="Proteomes" id="UP000281553">
    <property type="component" value="Unassembled WGS sequence"/>
</dbReference>
<dbReference type="GO" id="GO:0005886">
    <property type="term" value="C:plasma membrane"/>
    <property type="evidence" value="ECO:0007669"/>
    <property type="project" value="TreeGrafter"/>
</dbReference>
<evidence type="ECO:0008006" key="3">
    <source>
        <dbReference type="Google" id="ProtNLM"/>
    </source>
</evidence>
<name>A0A3P7PIU2_DIBLA</name>
<dbReference type="InterPro" id="IPR036412">
    <property type="entry name" value="HAD-like_sf"/>
</dbReference>
<keyword evidence="2" id="KW-1185">Reference proteome</keyword>
<dbReference type="Pfam" id="PF08282">
    <property type="entry name" value="Hydrolase_3"/>
    <property type="match status" value="1"/>
</dbReference>
<reference evidence="1 2" key="1">
    <citation type="submission" date="2018-11" db="EMBL/GenBank/DDBJ databases">
        <authorList>
            <consortium name="Pathogen Informatics"/>
        </authorList>
    </citation>
    <scope>NUCLEOTIDE SEQUENCE [LARGE SCALE GENOMIC DNA]</scope>
</reference>
<dbReference type="Gene3D" id="3.40.50.1000">
    <property type="entry name" value="HAD superfamily/HAD-like"/>
    <property type="match status" value="1"/>
</dbReference>
<dbReference type="PANTHER" id="PTHR24092">
    <property type="entry name" value="PROBABLE PHOSPHOLIPID-TRANSPORTING ATPASE"/>
    <property type="match status" value="1"/>
</dbReference>
<dbReference type="InterPro" id="IPR023214">
    <property type="entry name" value="HAD_sf"/>
</dbReference>
<dbReference type="EMBL" id="UYRU01126601">
    <property type="protein sequence ID" value="VDN49923.1"/>
    <property type="molecule type" value="Genomic_DNA"/>
</dbReference>
<dbReference type="AlphaFoldDB" id="A0A3P7PIU2"/>
<dbReference type="GO" id="GO:0045332">
    <property type="term" value="P:phospholipid translocation"/>
    <property type="evidence" value="ECO:0007669"/>
    <property type="project" value="TreeGrafter"/>
</dbReference>
<dbReference type="OrthoDB" id="377733at2759"/>
<dbReference type="SUPFAM" id="SSF56784">
    <property type="entry name" value="HAD-like"/>
    <property type="match status" value="1"/>
</dbReference>
<accession>A0A3P7PIU2</accession>
<dbReference type="PANTHER" id="PTHR24092:SF175">
    <property type="entry name" value="PHOSPHOLIPID-TRANSPORTING ATPASE"/>
    <property type="match status" value="1"/>
</dbReference>
<organism evidence="1 2">
    <name type="scientific">Dibothriocephalus latus</name>
    <name type="common">Fish tapeworm</name>
    <name type="synonym">Diphyllobothrium latum</name>
    <dbReference type="NCBI Taxonomy" id="60516"/>
    <lineage>
        <taxon>Eukaryota</taxon>
        <taxon>Metazoa</taxon>
        <taxon>Spiralia</taxon>
        <taxon>Lophotrochozoa</taxon>
        <taxon>Platyhelminthes</taxon>
        <taxon>Cestoda</taxon>
        <taxon>Eucestoda</taxon>
        <taxon>Diphyllobothriidea</taxon>
        <taxon>Diphyllobothriidae</taxon>
        <taxon>Dibothriocephalus</taxon>
    </lineage>
</organism>
<dbReference type="GO" id="GO:0005783">
    <property type="term" value="C:endoplasmic reticulum"/>
    <property type="evidence" value="ECO:0007669"/>
    <property type="project" value="TreeGrafter"/>
</dbReference>
<proteinExistence type="predicted"/>
<evidence type="ECO:0000313" key="1">
    <source>
        <dbReference type="EMBL" id="VDN49923.1"/>
    </source>
</evidence>
<dbReference type="GO" id="GO:0140326">
    <property type="term" value="F:ATPase-coupled intramembrane lipid transporter activity"/>
    <property type="evidence" value="ECO:0007669"/>
    <property type="project" value="TreeGrafter"/>
</dbReference>
<sequence length="80" mass="8070">MNVTTVLCCRLTPLQKAAIVKLVSSGLKGVDGLGAPVTAAIGDGGNDVAMLLEANVGVGVFGNEGRQAVRAADYAIPAFR</sequence>
<dbReference type="GO" id="GO:0055037">
    <property type="term" value="C:recycling endosome"/>
    <property type="evidence" value="ECO:0007669"/>
    <property type="project" value="TreeGrafter"/>
</dbReference>
<gene>
    <name evidence="1" type="ORF">DILT_LOCUS19941</name>
</gene>
<evidence type="ECO:0000313" key="2">
    <source>
        <dbReference type="Proteomes" id="UP000281553"/>
    </source>
</evidence>